<keyword evidence="1" id="KW-0732">Signal</keyword>
<dbReference type="RefSeq" id="WP_089900292.1">
    <property type="nucleotide sequence ID" value="NZ_FOJG01000002.1"/>
</dbReference>
<organism evidence="2 3">
    <name type="scientific">Chitinophaga arvensicola</name>
    <dbReference type="NCBI Taxonomy" id="29529"/>
    <lineage>
        <taxon>Bacteria</taxon>
        <taxon>Pseudomonadati</taxon>
        <taxon>Bacteroidota</taxon>
        <taxon>Chitinophagia</taxon>
        <taxon>Chitinophagales</taxon>
        <taxon>Chitinophagaceae</taxon>
        <taxon>Chitinophaga</taxon>
    </lineage>
</organism>
<protein>
    <submittedName>
        <fullName evidence="2">Uncharacterized protein</fullName>
    </submittedName>
</protein>
<reference evidence="3" key="1">
    <citation type="submission" date="2016-10" db="EMBL/GenBank/DDBJ databases">
        <authorList>
            <person name="Varghese N."/>
            <person name="Submissions S."/>
        </authorList>
    </citation>
    <scope>NUCLEOTIDE SEQUENCE [LARGE SCALE GENOMIC DNA]</scope>
    <source>
        <strain evidence="3">DSM 3695</strain>
    </source>
</reference>
<dbReference type="AlphaFoldDB" id="A0A1I0SC50"/>
<accession>A0A1I0SC50</accession>
<evidence type="ECO:0000256" key="1">
    <source>
        <dbReference type="SAM" id="SignalP"/>
    </source>
</evidence>
<proteinExistence type="predicted"/>
<gene>
    <name evidence="2" type="ORF">SAMN04488122_5366</name>
</gene>
<keyword evidence="3" id="KW-1185">Reference proteome</keyword>
<feature type="chain" id="PRO_5011795539" evidence="1">
    <location>
        <begin position="19"/>
        <end position="139"/>
    </location>
</feature>
<dbReference type="Proteomes" id="UP000199310">
    <property type="component" value="Unassembled WGS sequence"/>
</dbReference>
<evidence type="ECO:0000313" key="3">
    <source>
        <dbReference type="Proteomes" id="UP000199310"/>
    </source>
</evidence>
<dbReference type="OrthoDB" id="9937832at2"/>
<evidence type="ECO:0000313" key="2">
    <source>
        <dbReference type="EMBL" id="SEW53186.1"/>
    </source>
</evidence>
<sequence length="139" mass="15929">MKPFFLLLALLPGIAAIAQQQTDNALLHFPYNRLLLLEGTPYSVAYKEDTTKKGIGTRHLLFLNGQDTTRVEYPAGSLLWRINQVKLDPYHLNKVAVLIARKNNPRIHKHIDIWERPLKLYLLSSDGKTNQQLTPNVFL</sequence>
<feature type="signal peptide" evidence="1">
    <location>
        <begin position="1"/>
        <end position="18"/>
    </location>
</feature>
<name>A0A1I0SC50_9BACT</name>
<dbReference type="EMBL" id="FOJG01000002">
    <property type="protein sequence ID" value="SEW53186.1"/>
    <property type="molecule type" value="Genomic_DNA"/>
</dbReference>